<dbReference type="PANTHER" id="PTHR43140:SF1">
    <property type="entry name" value="TYPE I RESTRICTION ENZYME ECOKI SPECIFICITY SUBUNIT"/>
    <property type="match status" value="1"/>
</dbReference>
<sequence length="399" mass="45548">MSVYLDRGVVLFSDVDEKRTNATSSDLSGYQLVEVGDFVLNNQQAWRGSVGVSFYRGIVSPAYLVLRLSDELHPNFANYMFRNRDMVGHFVICSKGVGTIQRNLYWPQVKRMPVVYPDLPEQKAISNLLDQKTTQIDKTIRVKEQQITLLKERKQILIQNAVTRGLNPETPMRDSKFEWIGEIPAHWDVMANRALFAERVEPGREGLPLLSVSIHSGVSEEEVSEEENVRGRVKIADKTKYNLVRPGDIAFNMMRAWQGAIGEVRTEGMISPAYTIAMPSQKIVPKFFEYQYRTPIFIQQMDRNSKGITDFRKRLYWDGFKQLITLVPPIEEQGAIVEYIDREVAKQDRAVSLLDQQITKLKEYKATMINSAVTGKIKVPGVVEPVQGMNEPEAREVCQ</sequence>
<dbReference type="GO" id="GO:0009307">
    <property type="term" value="P:DNA restriction-modification system"/>
    <property type="evidence" value="ECO:0007669"/>
    <property type="project" value="UniProtKB-KW"/>
</dbReference>
<dbReference type="InterPro" id="IPR044946">
    <property type="entry name" value="Restrct_endonuc_typeI_TRD_sf"/>
</dbReference>
<evidence type="ECO:0000313" key="4">
    <source>
        <dbReference type="Proteomes" id="UP000199445"/>
    </source>
</evidence>
<accession>A0A1I3SYV7</accession>
<dbReference type="Proteomes" id="UP000199445">
    <property type="component" value="Unassembled WGS sequence"/>
</dbReference>
<dbReference type="EMBL" id="FOSC01000004">
    <property type="protein sequence ID" value="SFJ63422.1"/>
    <property type="molecule type" value="Genomic_DNA"/>
</dbReference>
<dbReference type="PANTHER" id="PTHR43140">
    <property type="entry name" value="TYPE-1 RESTRICTION ENZYME ECOKI SPECIFICITY PROTEIN"/>
    <property type="match status" value="1"/>
</dbReference>
<proteinExistence type="predicted"/>
<evidence type="ECO:0000313" key="3">
    <source>
        <dbReference type="EMBL" id="SFJ63422.1"/>
    </source>
</evidence>
<keyword evidence="4" id="KW-1185">Reference proteome</keyword>
<evidence type="ECO:0000256" key="2">
    <source>
        <dbReference type="ARBA" id="ARBA00023125"/>
    </source>
</evidence>
<dbReference type="Gene3D" id="1.10.287.1120">
    <property type="entry name" value="Bipartite methylase S protein"/>
    <property type="match status" value="1"/>
</dbReference>
<organism evidence="3 4">
    <name type="scientific">Marinobacter persicus</name>
    <dbReference type="NCBI Taxonomy" id="930118"/>
    <lineage>
        <taxon>Bacteria</taxon>
        <taxon>Pseudomonadati</taxon>
        <taxon>Pseudomonadota</taxon>
        <taxon>Gammaproteobacteria</taxon>
        <taxon>Pseudomonadales</taxon>
        <taxon>Marinobacteraceae</taxon>
        <taxon>Marinobacter</taxon>
    </lineage>
</organism>
<dbReference type="Gene3D" id="3.90.220.20">
    <property type="entry name" value="DNA methylase specificity domains"/>
    <property type="match status" value="2"/>
</dbReference>
<evidence type="ECO:0000256" key="1">
    <source>
        <dbReference type="ARBA" id="ARBA00022747"/>
    </source>
</evidence>
<dbReference type="GO" id="GO:0003677">
    <property type="term" value="F:DNA binding"/>
    <property type="evidence" value="ECO:0007669"/>
    <property type="project" value="UniProtKB-KW"/>
</dbReference>
<dbReference type="AlphaFoldDB" id="A0A1I3SYV7"/>
<protein>
    <submittedName>
        <fullName evidence="3">Type I restriction enzyme, S subunit</fullName>
    </submittedName>
</protein>
<dbReference type="SUPFAM" id="SSF116734">
    <property type="entry name" value="DNA methylase specificity domain"/>
    <property type="match status" value="2"/>
</dbReference>
<keyword evidence="2" id="KW-0238">DNA-binding</keyword>
<name>A0A1I3SYV7_9GAMM</name>
<dbReference type="InterPro" id="IPR051212">
    <property type="entry name" value="Type-I_RE_S_subunit"/>
</dbReference>
<gene>
    <name evidence="3" type="ORF">SAMN05216429_104131</name>
</gene>
<keyword evidence="1" id="KW-0680">Restriction system</keyword>
<reference evidence="3 4" key="1">
    <citation type="submission" date="2016-10" db="EMBL/GenBank/DDBJ databases">
        <authorList>
            <person name="de Groot N.N."/>
        </authorList>
    </citation>
    <scope>NUCLEOTIDE SEQUENCE [LARGE SCALE GENOMIC DNA]</scope>
    <source>
        <strain evidence="3 4">IBRC-M 10445</strain>
    </source>
</reference>